<dbReference type="RefSeq" id="WP_145096183.1">
    <property type="nucleotide sequence ID" value="NZ_CP036274.1"/>
</dbReference>
<accession>A0A517YJZ2</accession>
<evidence type="ECO:0000313" key="1">
    <source>
        <dbReference type="EMBL" id="QDU30540.1"/>
    </source>
</evidence>
<dbReference type="PANTHER" id="PTHR43737">
    <property type="entry name" value="BLL7424 PROTEIN"/>
    <property type="match status" value="1"/>
</dbReference>
<evidence type="ECO:0000313" key="2">
    <source>
        <dbReference type="Proteomes" id="UP000315017"/>
    </source>
</evidence>
<dbReference type="InterPro" id="IPR017850">
    <property type="entry name" value="Alkaline_phosphatase_core_sf"/>
</dbReference>
<dbReference type="AlphaFoldDB" id="A0A517YJZ2"/>
<dbReference type="InterPro" id="IPR006311">
    <property type="entry name" value="TAT_signal"/>
</dbReference>
<name>A0A517YJZ2_9BACT</name>
<dbReference type="PROSITE" id="PS51318">
    <property type="entry name" value="TAT"/>
    <property type="match status" value="1"/>
</dbReference>
<sequence>MRCKYACGTMEHALSRRGFLQSTVAAASVAAGSWGGGLIQPAIAEQLASSQKRVLNIFLHGGVSQLETWDPKPNTDTGGPFRAIPTSVPGVHISELLPHTAQVMNHLAIIRGVNTRNGDHGKGQVEMTTGRNRIPGTDYPHFGAVSAKVLTPEQFPLPGHVLIHGGGNGNSQSAYLGPKYASVSLSDGKAPQNSERLASVTEAAEARRNQFRQLASDRFASRRRTADTDAYTSSYEQARQLMQRRDVFDVTKESAADQERYGKHEFGQHMLLARRLLEQGVPFVQVNHSNYDTHFENFDFHIEQLGEFDKPFATLVGDLADRGLMKDTLIVVMSEFGRTPKINKNYGRDHWGNAWSVCVGGAGIQSGAVIGKTNDNGTAVTDREVDHGHLFHTYMRAVGVDSKLEFNIGGRKFPIADPAKGPIAELLA</sequence>
<evidence type="ECO:0008006" key="3">
    <source>
        <dbReference type="Google" id="ProtNLM"/>
    </source>
</evidence>
<dbReference type="KEGG" id="aagg:ETAA8_56850"/>
<dbReference type="PANTHER" id="PTHR43737:SF1">
    <property type="entry name" value="DUF1501 DOMAIN-CONTAINING PROTEIN"/>
    <property type="match status" value="1"/>
</dbReference>
<dbReference type="EMBL" id="CP036274">
    <property type="protein sequence ID" value="QDU30540.1"/>
    <property type="molecule type" value="Genomic_DNA"/>
</dbReference>
<dbReference type="InterPro" id="IPR010869">
    <property type="entry name" value="DUF1501"/>
</dbReference>
<gene>
    <name evidence="1" type="ORF">ETAA8_56850</name>
</gene>
<proteinExistence type="predicted"/>
<protein>
    <recommendedName>
        <fullName evidence="3">DUF1501 domain-containing protein</fullName>
    </recommendedName>
</protein>
<dbReference type="Pfam" id="PF07394">
    <property type="entry name" value="DUF1501"/>
    <property type="match status" value="1"/>
</dbReference>
<dbReference type="SUPFAM" id="SSF53649">
    <property type="entry name" value="Alkaline phosphatase-like"/>
    <property type="match status" value="1"/>
</dbReference>
<organism evidence="1 2">
    <name type="scientific">Anatilimnocola aggregata</name>
    <dbReference type="NCBI Taxonomy" id="2528021"/>
    <lineage>
        <taxon>Bacteria</taxon>
        <taxon>Pseudomonadati</taxon>
        <taxon>Planctomycetota</taxon>
        <taxon>Planctomycetia</taxon>
        <taxon>Pirellulales</taxon>
        <taxon>Pirellulaceae</taxon>
        <taxon>Anatilimnocola</taxon>
    </lineage>
</organism>
<keyword evidence="2" id="KW-1185">Reference proteome</keyword>
<dbReference type="OrthoDB" id="127333at2"/>
<reference evidence="1 2" key="1">
    <citation type="submission" date="2019-02" db="EMBL/GenBank/DDBJ databases">
        <title>Deep-cultivation of Planctomycetes and their phenomic and genomic characterization uncovers novel biology.</title>
        <authorList>
            <person name="Wiegand S."/>
            <person name="Jogler M."/>
            <person name="Boedeker C."/>
            <person name="Pinto D."/>
            <person name="Vollmers J."/>
            <person name="Rivas-Marin E."/>
            <person name="Kohn T."/>
            <person name="Peeters S.H."/>
            <person name="Heuer A."/>
            <person name="Rast P."/>
            <person name="Oberbeckmann S."/>
            <person name="Bunk B."/>
            <person name="Jeske O."/>
            <person name="Meyerdierks A."/>
            <person name="Storesund J.E."/>
            <person name="Kallscheuer N."/>
            <person name="Luecker S."/>
            <person name="Lage O.M."/>
            <person name="Pohl T."/>
            <person name="Merkel B.J."/>
            <person name="Hornburger P."/>
            <person name="Mueller R.-W."/>
            <person name="Bruemmer F."/>
            <person name="Labrenz M."/>
            <person name="Spormann A.M."/>
            <person name="Op den Camp H."/>
            <person name="Overmann J."/>
            <person name="Amann R."/>
            <person name="Jetten M.S.M."/>
            <person name="Mascher T."/>
            <person name="Medema M.H."/>
            <person name="Devos D.P."/>
            <person name="Kaster A.-K."/>
            <person name="Ovreas L."/>
            <person name="Rohde M."/>
            <person name="Galperin M.Y."/>
            <person name="Jogler C."/>
        </authorList>
    </citation>
    <scope>NUCLEOTIDE SEQUENCE [LARGE SCALE GENOMIC DNA]</scope>
    <source>
        <strain evidence="1 2">ETA_A8</strain>
    </source>
</reference>
<dbReference type="Proteomes" id="UP000315017">
    <property type="component" value="Chromosome"/>
</dbReference>